<reference evidence="2" key="1">
    <citation type="submission" date="2020-01" db="EMBL/GenBank/DDBJ databases">
        <authorList>
            <person name="Rat A."/>
        </authorList>
    </citation>
    <scope>NUCLEOTIDE SEQUENCE</scope>
    <source>
        <strain evidence="2">LMG 31231</strain>
    </source>
</reference>
<gene>
    <name evidence="2" type="ORF">GXW76_00840</name>
</gene>
<reference evidence="2" key="2">
    <citation type="journal article" date="2021" name="Syst. Appl. Microbiol.">
        <title>Roseomonas hellenica sp. nov., isolated from roots of wild-growing Alkanna tinctoria.</title>
        <authorList>
            <person name="Rat A."/>
            <person name="Naranjo H.D."/>
            <person name="Lebbe L."/>
            <person name="Cnockaert M."/>
            <person name="Krigas N."/>
            <person name="Grigoriadou K."/>
            <person name="Maloupa E."/>
            <person name="Willems A."/>
        </authorList>
    </citation>
    <scope>NUCLEOTIDE SEQUENCE</scope>
    <source>
        <strain evidence="2">LMG 31231</strain>
    </source>
</reference>
<evidence type="ECO:0008006" key="4">
    <source>
        <dbReference type="Google" id="ProtNLM"/>
    </source>
</evidence>
<accession>A0A9X9WRC5</accession>
<feature type="region of interest" description="Disordered" evidence="1">
    <location>
        <begin position="94"/>
        <end position="133"/>
    </location>
</feature>
<proteinExistence type="predicted"/>
<keyword evidence="3" id="KW-1185">Reference proteome</keyword>
<dbReference type="Proteomes" id="UP001138751">
    <property type="component" value="Unassembled WGS sequence"/>
</dbReference>
<evidence type="ECO:0000313" key="2">
    <source>
        <dbReference type="EMBL" id="MBR0669704.1"/>
    </source>
</evidence>
<evidence type="ECO:0000256" key="1">
    <source>
        <dbReference type="SAM" id="MobiDB-lite"/>
    </source>
</evidence>
<sequence>MDQGQTMSPGGPTSTAPIGFPALANGEAIPRLAATMIKEGMDFVADRLRADSRTIDEMRCCGNIMDLAALQQRWFAEATQDYSDAATRLFEHAMELASTTLPETTAEPPAAEPPAPPRASRAPRAPDQPVAAE</sequence>
<dbReference type="EMBL" id="JAAEDM010000002">
    <property type="protein sequence ID" value="MBR0669704.1"/>
    <property type="molecule type" value="Genomic_DNA"/>
</dbReference>
<protein>
    <recommendedName>
        <fullName evidence="4">Phasin domain-containing protein</fullName>
    </recommendedName>
</protein>
<evidence type="ECO:0000313" key="3">
    <source>
        <dbReference type="Proteomes" id="UP001138751"/>
    </source>
</evidence>
<feature type="compositionally biased region" description="Low complexity" evidence="1">
    <location>
        <begin position="95"/>
        <end position="109"/>
    </location>
</feature>
<organism evidence="2 3">
    <name type="scientific">Neoroseomonas soli</name>
    <dbReference type="NCBI Taxonomy" id="1081025"/>
    <lineage>
        <taxon>Bacteria</taxon>
        <taxon>Pseudomonadati</taxon>
        <taxon>Pseudomonadota</taxon>
        <taxon>Alphaproteobacteria</taxon>
        <taxon>Acetobacterales</taxon>
        <taxon>Acetobacteraceae</taxon>
        <taxon>Neoroseomonas</taxon>
    </lineage>
</organism>
<dbReference type="AlphaFoldDB" id="A0A9X9WRC5"/>
<dbReference type="RefSeq" id="WP_211860077.1">
    <property type="nucleotide sequence ID" value="NZ_JAAEDM010000002.1"/>
</dbReference>
<name>A0A9X9WRC5_9PROT</name>
<comment type="caution">
    <text evidence="2">The sequence shown here is derived from an EMBL/GenBank/DDBJ whole genome shotgun (WGS) entry which is preliminary data.</text>
</comment>